<gene>
    <name evidence="2" type="ORF">NDU88_006717</name>
</gene>
<dbReference type="EMBL" id="JANPWB010000012">
    <property type="protein sequence ID" value="KAJ1118526.1"/>
    <property type="molecule type" value="Genomic_DNA"/>
</dbReference>
<evidence type="ECO:0000313" key="3">
    <source>
        <dbReference type="Proteomes" id="UP001066276"/>
    </source>
</evidence>
<organism evidence="2 3">
    <name type="scientific">Pleurodeles waltl</name>
    <name type="common">Iberian ribbed newt</name>
    <dbReference type="NCBI Taxonomy" id="8319"/>
    <lineage>
        <taxon>Eukaryota</taxon>
        <taxon>Metazoa</taxon>
        <taxon>Chordata</taxon>
        <taxon>Craniata</taxon>
        <taxon>Vertebrata</taxon>
        <taxon>Euteleostomi</taxon>
        <taxon>Amphibia</taxon>
        <taxon>Batrachia</taxon>
        <taxon>Caudata</taxon>
        <taxon>Salamandroidea</taxon>
        <taxon>Salamandridae</taxon>
        <taxon>Pleurodelinae</taxon>
        <taxon>Pleurodeles</taxon>
    </lineage>
</organism>
<protein>
    <submittedName>
        <fullName evidence="2">Uncharacterized protein</fullName>
    </submittedName>
</protein>
<comment type="caution">
    <text evidence="2">The sequence shown here is derived from an EMBL/GenBank/DDBJ whole genome shotgun (WGS) entry which is preliminary data.</text>
</comment>
<reference evidence="2" key="1">
    <citation type="journal article" date="2022" name="bioRxiv">
        <title>Sequencing and chromosome-scale assembly of the giantPleurodeles waltlgenome.</title>
        <authorList>
            <person name="Brown T."/>
            <person name="Elewa A."/>
            <person name="Iarovenko S."/>
            <person name="Subramanian E."/>
            <person name="Araus A.J."/>
            <person name="Petzold A."/>
            <person name="Susuki M."/>
            <person name="Suzuki K.-i.T."/>
            <person name="Hayashi T."/>
            <person name="Toyoda A."/>
            <person name="Oliveira C."/>
            <person name="Osipova E."/>
            <person name="Leigh N.D."/>
            <person name="Simon A."/>
            <person name="Yun M.H."/>
        </authorList>
    </citation>
    <scope>NUCLEOTIDE SEQUENCE</scope>
    <source>
        <strain evidence="2">20211129_DDA</strain>
        <tissue evidence="2">Liver</tissue>
    </source>
</reference>
<evidence type="ECO:0000256" key="1">
    <source>
        <dbReference type="SAM" id="MobiDB-lite"/>
    </source>
</evidence>
<evidence type="ECO:0000313" key="2">
    <source>
        <dbReference type="EMBL" id="KAJ1118526.1"/>
    </source>
</evidence>
<sequence>MSLPCGRAPCSSGPCSSGCGLRHQRGSSGPRPGPAGRRVLGGPVSAVGGAGSRRHRSASALKRAPLLFSVEPGRDAAWIRQPGAGYWTRKRDSTGRPGTFCAVGLGILGAAVACRAVGGGGWEVRAGCCVQPNVPSF</sequence>
<dbReference type="AlphaFoldDB" id="A0AAV7NST7"/>
<keyword evidence="3" id="KW-1185">Reference proteome</keyword>
<name>A0AAV7NST7_PLEWA</name>
<dbReference type="Proteomes" id="UP001066276">
    <property type="component" value="Chromosome 8"/>
</dbReference>
<feature type="region of interest" description="Disordered" evidence="1">
    <location>
        <begin position="11"/>
        <end position="58"/>
    </location>
</feature>
<feature type="compositionally biased region" description="Low complexity" evidence="1">
    <location>
        <begin position="11"/>
        <end position="47"/>
    </location>
</feature>
<accession>A0AAV7NST7</accession>
<proteinExistence type="predicted"/>